<dbReference type="AlphaFoldDB" id="A0AAW2D3F6"/>
<protein>
    <submittedName>
        <fullName evidence="1">Uncharacterized protein</fullName>
    </submittedName>
</protein>
<proteinExistence type="predicted"/>
<reference evidence="1 2" key="1">
    <citation type="submission" date="2024-01" db="EMBL/GenBank/DDBJ databases">
        <title>A telomere-to-telomere, gap-free genome of sweet tea (Lithocarpus litseifolius).</title>
        <authorList>
            <person name="Zhou J."/>
        </authorList>
    </citation>
    <scope>NUCLEOTIDE SEQUENCE [LARGE SCALE GENOMIC DNA]</scope>
    <source>
        <strain evidence="1">Zhou-2022a</strain>
        <tissue evidence="1">Leaf</tissue>
    </source>
</reference>
<gene>
    <name evidence="1" type="ORF">SO802_011451</name>
</gene>
<sequence length="128" mass="14311">MAIALFVDSQFRFKEGSVFKSGKFDVIKGRGECNLHPRVWSPSADNRITVSCDAAIKSHPTDIAATAFVARDKRCISLFAGVCKLSLTQWIWLPLRLSQGISVVFPYLLECARGISSREKFLNWKESA</sequence>
<dbReference type="EMBL" id="JAZDWU010000004">
    <property type="protein sequence ID" value="KAL0003890.1"/>
    <property type="molecule type" value="Genomic_DNA"/>
</dbReference>
<keyword evidence="2" id="KW-1185">Reference proteome</keyword>
<name>A0AAW2D3F6_9ROSI</name>
<comment type="caution">
    <text evidence="1">The sequence shown here is derived from an EMBL/GenBank/DDBJ whole genome shotgun (WGS) entry which is preliminary data.</text>
</comment>
<organism evidence="1 2">
    <name type="scientific">Lithocarpus litseifolius</name>
    <dbReference type="NCBI Taxonomy" id="425828"/>
    <lineage>
        <taxon>Eukaryota</taxon>
        <taxon>Viridiplantae</taxon>
        <taxon>Streptophyta</taxon>
        <taxon>Embryophyta</taxon>
        <taxon>Tracheophyta</taxon>
        <taxon>Spermatophyta</taxon>
        <taxon>Magnoliopsida</taxon>
        <taxon>eudicotyledons</taxon>
        <taxon>Gunneridae</taxon>
        <taxon>Pentapetalae</taxon>
        <taxon>rosids</taxon>
        <taxon>fabids</taxon>
        <taxon>Fagales</taxon>
        <taxon>Fagaceae</taxon>
        <taxon>Lithocarpus</taxon>
    </lineage>
</organism>
<accession>A0AAW2D3F6</accession>
<evidence type="ECO:0000313" key="1">
    <source>
        <dbReference type="EMBL" id="KAL0003890.1"/>
    </source>
</evidence>
<dbReference type="Proteomes" id="UP001459277">
    <property type="component" value="Unassembled WGS sequence"/>
</dbReference>
<evidence type="ECO:0000313" key="2">
    <source>
        <dbReference type="Proteomes" id="UP001459277"/>
    </source>
</evidence>